<protein>
    <submittedName>
        <fullName evidence="1">Uncharacterized protein</fullName>
    </submittedName>
</protein>
<dbReference type="Proteomes" id="UP001171111">
    <property type="component" value="Unassembled WGS sequence"/>
</dbReference>
<organism evidence="1 2">
    <name type="scientific">Campylobacter magnus</name>
    <dbReference type="NCBI Taxonomy" id="3026462"/>
    <lineage>
        <taxon>Bacteria</taxon>
        <taxon>Pseudomonadati</taxon>
        <taxon>Campylobacterota</taxon>
        <taxon>Epsilonproteobacteria</taxon>
        <taxon>Campylobacterales</taxon>
        <taxon>Campylobacteraceae</taxon>
        <taxon>Campylobacter</taxon>
    </lineage>
</organism>
<name>A0ABT8TCM8_9BACT</name>
<evidence type="ECO:0000313" key="2">
    <source>
        <dbReference type="Proteomes" id="UP001171111"/>
    </source>
</evidence>
<comment type="caution">
    <text evidence="1">The sequence shown here is derived from an EMBL/GenBank/DDBJ whole genome shotgun (WGS) entry which is preliminary data.</text>
</comment>
<accession>A0ABT8TCM8</accession>
<sequence>MTTITLDNKIGADVIEAIKALLAGKPKELYSIRDVQGISEADKAELIETYELVKAGKMEWMSEDEVRESLAKRGYEW</sequence>
<proteinExistence type="predicted"/>
<dbReference type="RefSeq" id="WP_302244438.1">
    <property type="nucleotide sequence ID" value="NZ_JAULJQ010000006.1"/>
</dbReference>
<keyword evidence="2" id="KW-1185">Reference proteome</keyword>
<evidence type="ECO:0000313" key="1">
    <source>
        <dbReference type="EMBL" id="MDO2409617.1"/>
    </source>
</evidence>
<gene>
    <name evidence="1" type="ORF">Q2362_05825</name>
</gene>
<dbReference type="EMBL" id="JAULJQ010000006">
    <property type="protein sequence ID" value="MDO2409617.1"/>
    <property type="molecule type" value="Genomic_DNA"/>
</dbReference>
<reference evidence="1 2" key="1">
    <citation type="submission" date="2023-06" db="EMBL/GenBank/DDBJ databases">
        <title>Campylobacter magnum sp. nov., isolated from cecal contents of domestic pigs (Sus scrofa domesticus).</title>
        <authorList>
            <person name="Papic B."/>
            <person name="Gruntar I."/>
        </authorList>
    </citation>
    <scope>NUCLEOTIDE SEQUENCE [LARGE SCALE GENOMIC DNA]</scope>
    <source>
        <strain evidence="2">34484-21</strain>
    </source>
</reference>